<keyword evidence="2" id="KW-1185">Reference proteome</keyword>
<proteinExistence type="predicted"/>
<evidence type="ECO:0000313" key="2">
    <source>
        <dbReference type="Proteomes" id="UP001060919"/>
    </source>
</evidence>
<dbReference type="AlphaFoldDB" id="A0A915YF22"/>
<name>A0A915YF22_9BACT</name>
<organism evidence="1 2">
    <name type="scientific">Aureispira anguillae</name>
    <dbReference type="NCBI Taxonomy" id="2864201"/>
    <lineage>
        <taxon>Bacteria</taxon>
        <taxon>Pseudomonadati</taxon>
        <taxon>Bacteroidota</taxon>
        <taxon>Saprospiria</taxon>
        <taxon>Saprospirales</taxon>
        <taxon>Saprospiraceae</taxon>
        <taxon>Aureispira</taxon>
    </lineage>
</organism>
<dbReference type="KEGG" id="aup:AsAng_0026600"/>
<dbReference type="Proteomes" id="UP001060919">
    <property type="component" value="Chromosome"/>
</dbReference>
<accession>A0A915YF22</accession>
<reference evidence="1" key="1">
    <citation type="submission" date="2022-09" db="EMBL/GenBank/DDBJ databases">
        <title>Aureispira anguillicida sp. nov., isolated from Leptocephalus of Japanese eel Anguilla japonica.</title>
        <authorList>
            <person name="Yuasa K."/>
            <person name="Mekata T."/>
            <person name="Ikunari K."/>
        </authorList>
    </citation>
    <scope>NUCLEOTIDE SEQUENCE</scope>
    <source>
        <strain evidence="1">EL160426</strain>
    </source>
</reference>
<protein>
    <submittedName>
        <fullName evidence="1">Uncharacterized protein</fullName>
    </submittedName>
</protein>
<evidence type="ECO:0000313" key="1">
    <source>
        <dbReference type="EMBL" id="BDS11945.1"/>
    </source>
</evidence>
<sequence>MSPDKVHEKIFLGRTDGDYHKRGEYVVMFELVDY</sequence>
<gene>
    <name evidence="1" type="ORF">AsAng_0026600</name>
</gene>
<dbReference type="EMBL" id="AP026867">
    <property type="protein sequence ID" value="BDS11945.1"/>
    <property type="molecule type" value="Genomic_DNA"/>
</dbReference>